<organism evidence="1 2">
    <name type="scientific">Ophiocordyceps sinensis (strain Co18 / CGMCC 3.14243)</name>
    <name type="common">Yarsagumba caterpillar fungus</name>
    <name type="synonym">Hirsutella sinensis</name>
    <dbReference type="NCBI Taxonomy" id="911162"/>
    <lineage>
        <taxon>Eukaryota</taxon>
        <taxon>Fungi</taxon>
        <taxon>Dikarya</taxon>
        <taxon>Ascomycota</taxon>
        <taxon>Pezizomycotina</taxon>
        <taxon>Sordariomycetes</taxon>
        <taxon>Hypocreomycetidae</taxon>
        <taxon>Hypocreales</taxon>
        <taxon>Ophiocordycipitaceae</taxon>
        <taxon>Ophiocordyceps</taxon>
    </lineage>
</organism>
<reference evidence="1 2" key="1">
    <citation type="journal article" date="2013" name="Chin. Sci. Bull.">
        <title>Genome survey uncovers the secrets of sex and lifestyle in caterpillar fungus.</title>
        <authorList>
            <person name="Hu X."/>
            <person name="Zhang Y."/>
            <person name="Xiao G."/>
            <person name="Zheng P."/>
            <person name="Xia Y."/>
            <person name="Zhang X."/>
            <person name="St Leger R.J."/>
            <person name="Liu X."/>
            <person name="Wang C."/>
        </authorList>
    </citation>
    <scope>NUCLEOTIDE SEQUENCE [LARGE SCALE GENOMIC DNA]</scope>
    <source>
        <strain evidence="2">Co18 / CGMCC 3.14243</strain>
        <tissue evidence="1">Fruit-body</tissue>
    </source>
</reference>
<dbReference type="AlphaFoldDB" id="T5A956"/>
<dbReference type="EMBL" id="KE653840">
    <property type="protein sequence ID" value="EQK98950.1"/>
    <property type="molecule type" value="Genomic_DNA"/>
</dbReference>
<dbReference type="OrthoDB" id="5278722at2759"/>
<proteinExistence type="predicted"/>
<dbReference type="HOGENOM" id="CLU_2543169_0_0_1"/>
<evidence type="ECO:0000313" key="2">
    <source>
        <dbReference type="Proteomes" id="UP000019374"/>
    </source>
</evidence>
<dbReference type="Proteomes" id="UP000019374">
    <property type="component" value="Unassembled WGS sequence"/>
</dbReference>
<protein>
    <submittedName>
        <fullName evidence="1">Uncharacterized protein</fullName>
    </submittedName>
</protein>
<evidence type="ECO:0000313" key="1">
    <source>
        <dbReference type="EMBL" id="EQK98950.1"/>
    </source>
</evidence>
<accession>T5A956</accession>
<gene>
    <name evidence="1" type="ORF">OCS_05333</name>
</gene>
<name>T5A956_OPHSC</name>
<sequence>MEGQMWQFLSLPPEPIAPRNTLWVVTFGTWDIWNLGGSATQDERACRRRHDLAAIRPSRYPLSRSAGSGIDCVFGLLVWRQQT</sequence>